<dbReference type="EMBL" id="MK500388">
    <property type="protein sequence ID" value="QBK88384.1"/>
    <property type="molecule type" value="Genomic_DNA"/>
</dbReference>
<sequence length="576" mass="68361">MGEQKIVKTKKEYYEYYKKIIENNGGTVLSDKYINTNVKFDVLCTNGHLIQRRPIKFVDGIKCIKCRCENQQNEWYEYYKKIVESYGGTIISDKYNGATTNIEVLCIKGHLVQKRPYRFVDGIGCIKCRRNDQTNKWYEYYKNIIEKTGGQMLSKKYTNYNTQLEFYCKNNHLNKKLPEKIKNGIKCCECIRINKYNDEYYKERLEVFNKIIKQKNGVLLSNTYIDYNTKLDIICINNHKFSLLPNHLTSGIWCIKCHRYNIRINTFNKYKKMIEEYGGICITTIETYSSSNTRITWKCKECHVQKTKPWEFTKSCNHCVICCNNVKLTLEQMQEIAIQREGKCLSDKYINGKTKLLWECANRHQWLAAPMYVKNKTTWCPVCNNHIKEQICRQIFEKIFNDKKFTSIRPKWLMGKKGYPLELDGYNEQLKLGFEYNGEQHYKSIPIFKNNLKEQQARDKLKVLICKEKGVNLIVIPYTIKPENFQEFIINRCNELNIKIPNKEKINIDDLKIDYKNRLNELRQIIEAKGGKLLSKSYMGIDKKIKVECKKGHIWHPTAHSIKRGHWCRKCLYNID</sequence>
<reference evidence="1" key="1">
    <citation type="journal article" date="2019" name="MBio">
        <title>Virus Genomes from Deep Sea Sediments Expand the Ocean Megavirome and Support Independent Origins of Viral Gigantism.</title>
        <authorList>
            <person name="Backstrom D."/>
            <person name="Yutin N."/>
            <person name="Jorgensen S.L."/>
            <person name="Dharamshi J."/>
            <person name="Homa F."/>
            <person name="Zaremba-Niedwiedzka K."/>
            <person name="Spang A."/>
            <person name="Wolf Y.I."/>
            <person name="Koonin E.V."/>
            <person name="Ettema T.J."/>
        </authorList>
    </citation>
    <scope>NUCLEOTIDE SEQUENCE</scope>
</reference>
<organism evidence="1">
    <name type="scientific">Mimivirus LCMiAC01</name>
    <dbReference type="NCBI Taxonomy" id="2506608"/>
    <lineage>
        <taxon>Viruses</taxon>
        <taxon>Varidnaviria</taxon>
        <taxon>Bamfordvirae</taxon>
        <taxon>Nucleocytoviricota</taxon>
        <taxon>Megaviricetes</taxon>
        <taxon>Imitervirales</taxon>
        <taxon>Mimiviridae</taxon>
        <taxon>Klosneuvirinae</taxon>
    </lineage>
</organism>
<protein>
    <submittedName>
        <fullName evidence="1">Uncharacterized protein</fullName>
    </submittedName>
</protein>
<accession>A0A481Z0R9</accession>
<proteinExistence type="predicted"/>
<gene>
    <name evidence="1" type="ORF">LCMiAC01_00480</name>
</gene>
<evidence type="ECO:0000313" key="1">
    <source>
        <dbReference type="EMBL" id="QBK88384.1"/>
    </source>
</evidence>
<name>A0A481Z0R9_9VIRU</name>